<gene>
    <name evidence="4" type="ORF">KFE25_009115</name>
</gene>
<dbReference type="Proteomes" id="UP000751190">
    <property type="component" value="Unassembled WGS sequence"/>
</dbReference>
<feature type="domain" description="Spc7 kinetochore protein" evidence="3">
    <location>
        <begin position="227"/>
        <end position="393"/>
    </location>
</feature>
<accession>A0A8J6CFG8</accession>
<evidence type="ECO:0000256" key="1">
    <source>
        <dbReference type="SAM" id="Coils"/>
    </source>
</evidence>
<keyword evidence="1" id="KW-0175">Coiled coil</keyword>
<evidence type="ECO:0000313" key="4">
    <source>
        <dbReference type="EMBL" id="KAG8470694.1"/>
    </source>
</evidence>
<dbReference type="InterPro" id="IPR013253">
    <property type="entry name" value="Spc7_domain"/>
</dbReference>
<feature type="coiled-coil region" evidence="1">
    <location>
        <begin position="397"/>
        <end position="431"/>
    </location>
</feature>
<protein>
    <recommendedName>
        <fullName evidence="3">Spc7 kinetochore protein domain-containing protein</fullName>
    </recommendedName>
</protein>
<name>A0A8J6CFG8_DIALT</name>
<dbReference type="AlphaFoldDB" id="A0A8J6CFG8"/>
<reference evidence="4" key="1">
    <citation type="submission" date="2021-05" db="EMBL/GenBank/DDBJ databases">
        <title>The genome of the haptophyte Pavlova lutheri (Diacronema luteri, Pavlovales) - a model for lipid biosynthesis in eukaryotic algae.</title>
        <authorList>
            <person name="Hulatt C.J."/>
            <person name="Posewitz M.C."/>
        </authorList>
    </citation>
    <scope>NUCLEOTIDE SEQUENCE</scope>
    <source>
        <strain evidence="4">NIVA-4/92</strain>
    </source>
</reference>
<dbReference type="OrthoDB" id="5592879at2759"/>
<evidence type="ECO:0000256" key="2">
    <source>
        <dbReference type="SAM" id="MobiDB-lite"/>
    </source>
</evidence>
<dbReference type="EMBL" id="JAGTXO010000001">
    <property type="protein sequence ID" value="KAG8470694.1"/>
    <property type="molecule type" value="Genomic_DNA"/>
</dbReference>
<organism evidence="4 5">
    <name type="scientific">Diacronema lutheri</name>
    <name type="common">Unicellular marine alga</name>
    <name type="synonym">Monochrysis lutheri</name>
    <dbReference type="NCBI Taxonomy" id="2081491"/>
    <lineage>
        <taxon>Eukaryota</taxon>
        <taxon>Haptista</taxon>
        <taxon>Haptophyta</taxon>
        <taxon>Pavlovophyceae</taxon>
        <taxon>Pavlovales</taxon>
        <taxon>Pavlovaceae</taxon>
        <taxon>Diacronema</taxon>
    </lineage>
</organism>
<sequence length="730" mass="76233">MVRPSPVPAKENDVPRAPSPLTKKPRPSMNNKRVSFGHVELHTFCKDADRTPSPMPPPAAPLFASAIDGRVETHAVVALRTRATPLPAAQQPHASLAGGPVLIDQAPQLSDLLRGMDEPSGGRAAPFEEDDDDVVFQPRAGGESVTMDFTQAYGGGIREVRTDAQSPAHEPAAVGMEFTRSYGAGILSSGGAEPMDEDEPVDAASLAPSPTPTFDAPTSQPAAGARAEPLTYEQFLANHGIRFLDEIGPPRKSSVAAEGEAELRADGGVAEREQALIVAAACIWPQVESAQWGAEQLAASCAQLRAAIAQTEELVRADAATFFEHIGAASTELHALKAVCRNGALAMWYEWRSKLEVSNAQVLADSQTHLLADKSRLEPLLRAVRDVHARARADPRAAGLSARAADAERRVADVQREAARCEAAIAAASSRAAAARTATAALRATIEPAAGTSSTAALEAEESGLVEKVASLRESCDQLLIATDDSVAVQARGAVEPAADACARAQEHAVLAACLGWKAITLTSSLIELQFAAGVRLCASLMPAADKSALRLRAPPSIERIARGGAEDGIACILADLALCAVSREAAACVSLSALPPLARQLGLLCGRAHELALEICALSVPHEIECAREPAIIGGRPGSAPVLTITFTNSAQRLRFKATLRIDALTVPAAISYQRVDVEQCPAGLSHNSVAKCVIDAMASTERLALLRLTAVCASVHAALSAACGALTR</sequence>
<feature type="region of interest" description="Disordered" evidence="2">
    <location>
        <begin position="1"/>
        <end position="33"/>
    </location>
</feature>
<proteinExistence type="predicted"/>
<evidence type="ECO:0000313" key="5">
    <source>
        <dbReference type="Proteomes" id="UP000751190"/>
    </source>
</evidence>
<comment type="caution">
    <text evidence="4">The sequence shown here is derived from an EMBL/GenBank/DDBJ whole genome shotgun (WGS) entry which is preliminary data.</text>
</comment>
<dbReference type="Pfam" id="PF08317">
    <property type="entry name" value="Spc7"/>
    <property type="match status" value="1"/>
</dbReference>
<keyword evidence="5" id="KW-1185">Reference proteome</keyword>
<evidence type="ECO:0000259" key="3">
    <source>
        <dbReference type="Pfam" id="PF08317"/>
    </source>
</evidence>